<feature type="compositionally biased region" description="Basic and acidic residues" evidence="1">
    <location>
        <begin position="62"/>
        <end position="78"/>
    </location>
</feature>
<sequence>MRPLRALYIALAICYTAQARLSRSRSSRVHHSTMHHATMHHATMHHPITAGHTPHTSKALEALHKQREKKQAEAEAARRNATAKQPPPQAPKPAPRKPPPPRQAPPPRLSPTVVARAEATSCWLHVSGLHHSGTGVLRMLIARNPLASIQSWSNSRFVEHESQWAQHSYPAFAARTNATCPPGSAAAAYTCPQLQALATPSTRHAIAKEWLAAHREPTKPILVQKNPTLDIGFLEHLFPRTAHALVMRHPFHWRIGLRTHCNHSAACRFDVWRAVWKETFEVLPTIRRYFVVQYEALPGFEAQVTAFAGRLCGGAPRRRLYLTGTDVHYDGAEASKYDAVWASADRASLTPWESFMRGTFGYSLLHRENASADVRTGRFLATSLEPVVGGLEWVPRPYVRRA</sequence>
<dbReference type="SUPFAM" id="SSF52540">
    <property type="entry name" value="P-loop containing nucleoside triphosphate hydrolases"/>
    <property type="match status" value="1"/>
</dbReference>
<evidence type="ECO:0008006" key="5">
    <source>
        <dbReference type="Google" id="ProtNLM"/>
    </source>
</evidence>
<feature type="compositionally biased region" description="Pro residues" evidence="1">
    <location>
        <begin position="85"/>
        <end position="109"/>
    </location>
</feature>
<name>A0A8J2WVK2_9STRA</name>
<proteinExistence type="predicted"/>
<protein>
    <recommendedName>
        <fullName evidence="5">Sulfotransferase domain-containing protein</fullName>
    </recommendedName>
</protein>
<feature type="region of interest" description="Disordered" evidence="1">
    <location>
        <begin position="62"/>
        <end position="113"/>
    </location>
</feature>
<evidence type="ECO:0000313" key="4">
    <source>
        <dbReference type="Proteomes" id="UP000789595"/>
    </source>
</evidence>
<dbReference type="InterPro" id="IPR027417">
    <property type="entry name" value="P-loop_NTPase"/>
</dbReference>
<keyword evidence="4" id="KW-1185">Reference proteome</keyword>
<dbReference type="EMBL" id="CAKKNE010000002">
    <property type="protein sequence ID" value="CAH0370117.1"/>
    <property type="molecule type" value="Genomic_DNA"/>
</dbReference>
<organism evidence="3 4">
    <name type="scientific">Pelagomonas calceolata</name>
    <dbReference type="NCBI Taxonomy" id="35677"/>
    <lineage>
        <taxon>Eukaryota</taxon>
        <taxon>Sar</taxon>
        <taxon>Stramenopiles</taxon>
        <taxon>Ochrophyta</taxon>
        <taxon>Pelagophyceae</taxon>
        <taxon>Pelagomonadales</taxon>
        <taxon>Pelagomonadaceae</taxon>
        <taxon>Pelagomonas</taxon>
    </lineage>
</organism>
<dbReference type="AlphaFoldDB" id="A0A8J2WVK2"/>
<dbReference type="Gene3D" id="3.40.50.300">
    <property type="entry name" value="P-loop containing nucleotide triphosphate hydrolases"/>
    <property type="match status" value="1"/>
</dbReference>
<keyword evidence="2" id="KW-0732">Signal</keyword>
<dbReference type="Proteomes" id="UP000789595">
    <property type="component" value="Unassembled WGS sequence"/>
</dbReference>
<accession>A0A8J2WVK2</accession>
<evidence type="ECO:0000313" key="3">
    <source>
        <dbReference type="EMBL" id="CAH0370117.1"/>
    </source>
</evidence>
<feature type="signal peptide" evidence="2">
    <location>
        <begin position="1"/>
        <end position="19"/>
    </location>
</feature>
<evidence type="ECO:0000256" key="2">
    <source>
        <dbReference type="SAM" id="SignalP"/>
    </source>
</evidence>
<evidence type="ECO:0000256" key="1">
    <source>
        <dbReference type="SAM" id="MobiDB-lite"/>
    </source>
</evidence>
<reference evidence="3" key="1">
    <citation type="submission" date="2021-11" db="EMBL/GenBank/DDBJ databases">
        <authorList>
            <consortium name="Genoscope - CEA"/>
            <person name="William W."/>
        </authorList>
    </citation>
    <scope>NUCLEOTIDE SEQUENCE</scope>
</reference>
<gene>
    <name evidence="3" type="ORF">PECAL_2P32680</name>
</gene>
<comment type="caution">
    <text evidence="3">The sequence shown here is derived from an EMBL/GenBank/DDBJ whole genome shotgun (WGS) entry which is preliminary data.</text>
</comment>
<feature type="chain" id="PRO_5035144429" description="Sulfotransferase domain-containing protein" evidence="2">
    <location>
        <begin position="20"/>
        <end position="402"/>
    </location>
</feature>